<gene>
    <name evidence="1" type="ORF">EXIGLDRAFT_768378</name>
</gene>
<dbReference type="AlphaFoldDB" id="A0A165IAZ3"/>
<protein>
    <recommendedName>
        <fullName evidence="3">Nudix hydrolase domain-containing protein</fullName>
    </recommendedName>
</protein>
<reference evidence="1 2" key="1">
    <citation type="journal article" date="2016" name="Mol. Biol. Evol.">
        <title>Comparative Genomics of Early-Diverging Mushroom-Forming Fungi Provides Insights into the Origins of Lignocellulose Decay Capabilities.</title>
        <authorList>
            <person name="Nagy L.G."/>
            <person name="Riley R."/>
            <person name="Tritt A."/>
            <person name="Adam C."/>
            <person name="Daum C."/>
            <person name="Floudas D."/>
            <person name="Sun H."/>
            <person name="Yadav J.S."/>
            <person name="Pangilinan J."/>
            <person name="Larsson K.H."/>
            <person name="Matsuura K."/>
            <person name="Barry K."/>
            <person name="Labutti K."/>
            <person name="Kuo R."/>
            <person name="Ohm R.A."/>
            <person name="Bhattacharya S.S."/>
            <person name="Shirouzu T."/>
            <person name="Yoshinaga Y."/>
            <person name="Martin F.M."/>
            <person name="Grigoriev I.V."/>
            <person name="Hibbett D.S."/>
        </authorList>
    </citation>
    <scope>NUCLEOTIDE SEQUENCE [LARGE SCALE GENOMIC DNA]</scope>
    <source>
        <strain evidence="1 2">HHB12029</strain>
    </source>
</reference>
<dbReference type="Proteomes" id="UP000077266">
    <property type="component" value="Unassembled WGS sequence"/>
</dbReference>
<proteinExistence type="predicted"/>
<accession>A0A165IAZ3</accession>
<dbReference type="InterPro" id="IPR015797">
    <property type="entry name" value="NUDIX_hydrolase-like_dom_sf"/>
</dbReference>
<sequence>MTPRLSPTPKPTPRLYASPEFVLCAGCVLFHFPRQDHALTNGHRDDDSAPRLGSDFRVCILHHLTKDEWMLPKGRKDEGESIEEA</sequence>
<dbReference type="Gene3D" id="3.90.79.10">
    <property type="entry name" value="Nucleoside Triphosphate Pyrophosphohydrolase"/>
    <property type="match status" value="1"/>
</dbReference>
<evidence type="ECO:0008006" key="3">
    <source>
        <dbReference type="Google" id="ProtNLM"/>
    </source>
</evidence>
<dbReference type="InParanoid" id="A0A165IAZ3"/>
<name>A0A165IAZ3_EXIGL</name>
<dbReference type="OrthoDB" id="10259236at2759"/>
<feature type="non-terminal residue" evidence="1">
    <location>
        <position position="85"/>
    </location>
</feature>
<keyword evidence="2" id="KW-1185">Reference proteome</keyword>
<evidence type="ECO:0000313" key="2">
    <source>
        <dbReference type="Proteomes" id="UP000077266"/>
    </source>
</evidence>
<dbReference type="EMBL" id="KV425995">
    <property type="protein sequence ID" value="KZV93153.1"/>
    <property type="molecule type" value="Genomic_DNA"/>
</dbReference>
<dbReference type="SUPFAM" id="SSF55811">
    <property type="entry name" value="Nudix"/>
    <property type="match status" value="1"/>
</dbReference>
<organism evidence="1 2">
    <name type="scientific">Exidia glandulosa HHB12029</name>
    <dbReference type="NCBI Taxonomy" id="1314781"/>
    <lineage>
        <taxon>Eukaryota</taxon>
        <taxon>Fungi</taxon>
        <taxon>Dikarya</taxon>
        <taxon>Basidiomycota</taxon>
        <taxon>Agaricomycotina</taxon>
        <taxon>Agaricomycetes</taxon>
        <taxon>Auriculariales</taxon>
        <taxon>Exidiaceae</taxon>
        <taxon>Exidia</taxon>
    </lineage>
</organism>
<evidence type="ECO:0000313" key="1">
    <source>
        <dbReference type="EMBL" id="KZV93153.1"/>
    </source>
</evidence>